<keyword evidence="1" id="KW-0238">DNA-binding</keyword>
<organism evidence="1 2">
    <name type="scientific">Actinomadura chibensis</name>
    <dbReference type="NCBI Taxonomy" id="392828"/>
    <lineage>
        <taxon>Bacteria</taxon>
        <taxon>Bacillati</taxon>
        <taxon>Actinomycetota</taxon>
        <taxon>Actinomycetes</taxon>
        <taxon>Streptosporangiales</taxon>
        <taxon>Thermomonosporaceae</taxon>
        <taxon>Actinomadura</taxon>
    </lineage>
</organism>
<dbReference type="STRING" id="1220554.GCA_001552135_00743"/>
<dbReference type="PANTHER" id="PTHR38479">
    <property type="entry name" value="LMO0824 PROTEIN"/>
    <property type="match status" value="1"/>
</dbReference>
<comment type="caution">
    <text evidence="1">The sequence shown here is derived from an EMBL/GenBank/DDBJ whole genome shotgun (WGS) entry which is preliminary data.</text>
</comment>
<dbReference type="PANTHER" id="PTHR38479:SF2">
    <property type="entry name" value="WINGED HELIX DNA-BINDING DOMAIN-CONTAINING PROTEIN"/>
    <property type="match status" value="1"/>
</dbReference>
<keyword evidence="2" id="KW-1185">Reference proteome</keyword>
<protein>
    <submittedName>
        <fullName evidence="1">Winged helix DNA-binding domain-containing protein</fullName>
    </submittedName>
</protein>
<accession>A0A5D0NK79</accession>
<dbReference type="EMBL" id="VSFG01000004">
    <property type="protein sequence ID" value="TYB44699.1"/>
    <property type="molecule type" value="Genomic_DNA"/>
</dbReference>
<gene>
    <name evidence="1" type="ORF">FXF69_21335</name>
</gene>
<dbReference type="RefSeq" id="WP_067885341.1">
    <property type="nucleotide sequence ID" value="NZ_VSFG01000004.1"/>
</dbReference>
<evidence type="ECO:0000313" key="2">
    <source>
        <dbReference type="Proteomes" id="UP000323380"/>
    </source>
</evidence>
<dbReference type="GO" id="GO:0003677">
    <property type="term" value="F:DNA binding"/>
    <property type="evidence" value="ECO:0007669"/>
    <property type="project" value="UniProtKB-KW"/>
</dbReference>
<dbReference type="Proteomes" id="UP000323380">
    <property type="component" value="Unassembled WGS sequence"/>
</dbReference>
<dbReference type="Pfam" id="PF06224">
    <property type="entry name" value="AlkZ-like"/>
    <property type="match status" value="1"/>
</dbReference>
<reference evidence="1 2" key="1">
    <citation type="submission" date="2019-08" db="EMBL/GenBank/DDBJ databases">
        <title>Actinomadura sp. nov. CYP1-5 isolated from mountain soil.</title>
        <authorList>
            <person name="Songsumanus A."/>
            <person name="Kuncharoen N."/>
            <person name="Kudo T."/>
            <person name="Yuki M."/>
            <person name="Igarashi Y."/>
            <person name="Tanasupawat S."/>
        </authorList>
    </citation>
    <scope>NUCLEOTIDE SEQUENCE [LARGE SCALE GENOMIC DNA]</scope>
    <source>
        <strain evidence="1 2">JCM 14158</strain>
    </source>
</reference>
<proteinExistence type="predicted"/>
<dbReference type="InterPro" id="IPR009351">
    <property type="entry name" value="AlkZ-like"/>
</dbReference>
<name>A0A5D0NK79_9ACTN</name>
<dbReference type="AlphaFoldDB" id="A0A5D0NK79"/>
<evidence type="ECO:0000313" key="1">
    <source>
        <dbReference type="EMBL" id="TYB44699.1"/>
    </source>
</evidence>
<sequence>MRSMSDAERRARLGVRHRLSPAVRTGDVLDAARSVVVLHATDPATVFLSVAARTAGVGPAAVERALYDDRTLLRMLAMRRTMFVAPVELVPVLQASTANALAAKQRATYGRLIERGSDIADVPAFFAEAERAAHETLLARGEATGAQLSADAPILRTRVDPAPGKPYSRPTSVTTWVLVTLGCEGRIVRGRPNGSWASSQYRWSPVEAWLPGGVEDVPPAEARAELVRRWLRAFGPAPVADLKWWTGWNAGDVKKALALLDVTEVELGGGTGIVLSDDLEPTPPPEPWAALLPALDPTPMGWQERGWFLGPHGPRLFDRNGNIGPSVWWDGRIVGGWAQRADGEVAVRLLEDVGADAAAAIDAEAARTADFYGDVRAVPRFRTPLERELTS</sequence>